<evidence type="ECO:0000313" key="2">
    <source>
        <dbReference type="EMBL" id="KAK0730552.1"/>
    </source>
</evidence>
<reference evidence="2" key="1">
    <citation type="submission" date="2023-06" db="EMBL/GenBank/DDBJ databases">
        <title>Genome-scale phylogeny and comparative genomics of the fungal order Sordariales.</title>
        <authorList>
            <consortium name="Lawrence Berkeley National Laboratory"/>
            <person name="Hensen N."/>
            <person name="Bonometti L."/>
            <person name="Westerberg I."/>
            <person name="Brannstrom I.O."/>
            <person name="Guillou S."/>
            <person name="Cros-Aarteil S."/>
            <person name="Calhoun S."/>
            <person name="Haridas S."/>
            <person name="Kuo A."/>
            <person name="Mondo S."/>
            <person name="Pangilinan J."/>
            <person name="Riley R."/>
            <person name="Labutti K."/>
            <person name="Andreopoulos B."/>
            <person name="Lipzen A."/>
            <person name="Chen C."/>
            <person name="Yanf M."/>
            <person name="Daum C."/>
            <person name="Ng V."/>
            <person name="Clum A."/>
            <person name="Steindorff A."/>
            <person name="Ohm R."/>
            <person name="Martin F."/>
            <person name="Silar P."/>
            <person name="Natvig D."/>
            <person name="Lalanne C."/>
            <person name="Gautier V."/>
            <person name="Ament-Velasquez S.L."/>
            <person name="Kruys A."/>
            <person name="Hutchinson M.I."/>
            <person name="Powell A.J."/>
            <person name="Barry K."/>
            <person name="Miller A.N."/>
            <person name="Grigoriev I.V."/>
            <person name="Debuchy R."/>
            <person name="Gladieux P."/>
            <person name="Thoren M.H."/>
            <person name="Johannesson H."/>
        </authorList>
    </citation>
    <scope>NUCLEOTIDE SEQUENCE</scope>
    <source>
        <strain evidence="2">SMH4607-1</strain>
    </source>
</reference>
<feature type="region of interest" description="Disordered" evidence="1">
    <location>
        <begin position="262"/>
        <end position="342"/>
    </location>
</feature>
<protein>
    <submittedName>
        <fullName evidence="2">Uncharacterized protein</fullName>
    </submittedName>
</protein>
<sequence length="342" mass="36170">MASLDNKPATLAQAEADAAATEPLEVVDTPTSPSSGLALSRFEFEMGKANEGTKVLMVEWDGSVGAASGGEERRTNAIDWDVSWEGKATVLQVRDTDPEVVGSNTRRAYFLLPPAAAVPALISITRKAGEKPGAAAATALHTKPMPAIFLAGLGGGEGAGRRGVLHTIWARKRLAELEVEIESEMKENGESVGLEMALQERQWIVDHFGLGPEQGAPNKTSKLHIPQTPISPTSPRSPIGGRLGEKLRGLKLATSPADLAAATQATKPRLQPLSTNEPSAPPLTRLSKDSGNAGLASLDAVIGTKLPAPSSQRRDENTEEELFALPMSPRSPEMKRSPFSLL</sequence>
<accession>A0AA40E9Z4</accession>
<dbReference type="AlphaFoldDB" id="A0AA40E9Z4"/>
<gene>
    <name evidence="2" type="ORF">B0H67DRAFT_596660</name>
</gene>
<comment type="caution">
    <text evidence="2">The sequence shown here is derived from an EMBL/GenBank/DDBJ whole genome shotgun (WGS) entry which is preliminary data.</text>
</comment>
<name>A0AA40E9Z4_9PEZI</name>
<dbReference type="Proteomes" id="UP001172102">
    <property type="component" value="Unassembled WGS sequence"/>
</dbReference>
<organism evidence="2 3">
    <name type="scientific">Lasiosphaeris hirsuta</name>
    <dbReference type="NCBI Taxonomy" id="260670"/>
    <lineage>
        <taxon>Eukaryota</taxon>
        <taxon>Fungi</taxon>
        <taxon>Dikarya</taxon>
        <taxon>Ascomycota</taxon>
        <taxon>Pezizomycotina</taxon>
        <taxon>Sordariomycetes</taxon>
        <taxon>Sordariomycetidae</taxon>
        <taxon>Sordariales</taxon>
        <taxon>Lasiosphaeriaceae</taxon>
        <taxon>Lasiosphaeris</taxon>
    </lineage>
</organism>
<feature type="compositionally biased region" description="Low complexity" evidence="1">
    <location>
        <begin position="228"/>
        <end position="240"/>
    </location>
</feature>
<keyword evidence="3" id="KW-1185">Reference proteome</keyword>
<feature type="region of interest" description="Disordered" evidence="1">
    <location>
        <begin position="215"/>
        <end position="241"/>
    </location>
</feature>
<evidence type="ECO:0000313" key="3">
    <source>
        <dbReference type="Proteomes" id="UP001172102"/>
    </source>
</evidence>
<proteinExistence type="predicted"/>
<evidence type="ECO:0000256" key="1">
    <source>
        <dbReference type="SAM" id="MobiDB-lite"/>
    </source>
</evidence>
<dbReference type="EMBL" id="JAUKUA010000001">
    <property type="protein sequence ID" value="KAK0730552.1"/>
    <property type="molecule type" value="Genomic_DNA"/>
</dbReference>